<dbReference type="SMART" id="SM00849">
    <property type="entry name" value="Lactamase_B"/>
    <property type="match status" value="1"/>
</dbReference>
<accession>A0A3N2H5S1</accession>
<gene>
    <name evidence="2" type="ORF">EDD35_6699</name>
</gene>
<dbReference type="PANTHER" id="PTHR46018:SF4">
    <property type="entry name" value="METALLO-HYDROLASE YHFI-RELATED"/>
    <property type="match status" value="1"/>
</dbReference>
<evidence type="ECO:0000313" key="3">
    <source>
        <dbReference type="Proteomes" id="UP000274843"/>
    </source>
</evidence>
<dbReference type="InterPro" id="IPR001279">
    <property type="entry name" value="Metallo-B-lactamas"/>
</dbReference>
<dbReference type="PANTHER" id="PTHR46018">
    <property type="entry name" value="ZINC PHOSPHODIESTERASE ELAC PROTEIN 1"/>
    <property type="match status" value="1"/>
</dbReference>
<evidence type="ECO:0000259" key="1">
    <source>
        <dbReference type="SMART" id="SM00849"/>
    </source>
</evidence>
<comment type="caution">
    <text evidence="2">The sequence shown here is derived from an EMBL/GenBank/DDBJ whole genome shotgun (WGS) entry which is preliminary data.</text>
</comment>
<dbReference type="GO" id="GO:0042781">
    <property type="term" value="F:3'-tRNA processing endoribonuclease activity"/>
    <property type="evidence" value="ECO:0007669"/>
    <property type="project" value="TreeGrafter"/>
</dbReference>
<reference evidence="2 3" key="1">
    <citation type="submission" date="2018-11" db="EMBL/GenBank/DDBJ databases">
        <title>Sequencing the genomes of 1000 actinobacteria strains.</title>
        <authorList>
            <person name="Klenk H.-P."/>
        </authorList>
    </citation>
    <scope>NUCLEOTIDE SEQUENCE [LARGE SCALE GENOMIC DNA]</scope>
    <source>
        <strain evidence="2 3">DSM 44348</strain>
    </source>
</reference>
<protein>
    <submittedName>
        <fullName evidence="2">Ribonuclease BN (tRNA processing enzyme)</fullName>
    </submittedName>
</protein>
<feature type="domain" description="Metallo-beta-lactamase" evidence="1">
    <location>
        <begin position="18"/>
        <end position="229"/>
    </location>
</feature>
<sequence length="264" mass="27875">MQLTVLGCRSGMPAGGSPSSGYLVDTGRSRLLLDCGPGIATALSAVDGPLDGVVITHLHIDHCYDLLPLGKSLLKPMLRFPGAPEFGGECRPVPLLVPAGAKELFARWSQLFPIASMPVLNRAFEVAFDVREYEPGELFEFGDCAVELHELVHSAPNCGIRVTDGERTLAYTGDTGMTDALVKLAADADVFLCEATLRASDTTGHGHLSAAEAGRVAAEAGVGELVLTHFASTEPEWLDGLLTDARAEFDGLIRLAEAGQTLTC</sequence>
<dbReference type="CDD" id="cd07716">
    <property type="entry name" value="RNaseZ_short-form-like_MBL-fold"/>
    <property type="match status" value="1"/>
</dbReference>
<dbReference type="RefSeq" id="WP_123686259.1">
    <property type="nucleotide sequence ID" value="NZ_RKHY01000001.1"/>
</dbReference>
<dbReference type="InterPro" id="IPR036866">
    <property type="entry name" value="RibonucZ/Hydroxyglut_hydro"/>
</dbReference>
<keyword evidence="3" id="KW-1185">Reference proteome</keyword>
<organism evidence="2 3">
    <name type="scientific">Amycolatopsis thermoflava</name>
    <dbReference type="NCBI Taxonomy" id="84480"/>
    <lineage>
        <taxon>Bacteria</taxon>
        <taxon>Bacillati</taxon>
        <taxon>Actinomycetota</taxon>
        <taxon>Actinomycetes</taxon>
        <taxon>Pseudonocardiales</taxon>
        <taxon>Pseudonocardiaceae</taxon>
        <taxon>Amycolatopsis</taxon>
        <taxon>Amycolatopsis methanolica group</taxon>
    </lineage>
</organism>
<name>A0A3N2H5S1_9PSEU</name>
<evidence type="ECO:0000313" key="2">
    <source>
        <dbReference type="EMBL" id="ROS44264.1"/>
    </source>
</evidence>
<proteinExistence type="predicted"/>
<dbReference type="SUPFAM" id="SSF56281">
    <property type="entry name" value="Metallo-hydrolase/oxidoreductase"/>
    <property type="match status" value="1"/>
</dbReference>
<dbReference type="Pfam" id="PF12706">
    <property type="entry name" value="Lactamase_B_2"/>
    <property type="match status" value="1"/>
</dbReference>
<dbReference type="Proteomes" id="UP000274843">
    <property type="component" value="Unassembled WGS sequence"/>
</dbReference>
<dbReference type="EMBL" id="RKHY01000001">
    <property type="protein sequence ID" value="ROS44264.1"/>
    <property type="molecule type" value="Genomic_DNA"/>
</dbReference>
<dbReference type="Gene3D" id="3.60.15.10">
    <property type="entry name" value="Ribonuclease Z/Hydroxyacylglutathione hydrolase-like"/>
    <property type="match status" value="1"/>
</dbReference>
<dbReference type="AlphaFoldDB" id="A0A3N2H5S1"/>
<dbReference type="GeneID" id="301847952"/>